<dbReference type="SUPFAM" id="SSF53448">
    <property type="entry name" value="Nucleotide-diphospho-sugar transferases"/>
    <property type="match status" value="1"/>
</dbReference>
<protein>
    <recommendedName>
        <fullName evidence="1">Glycosyltransferase 2-like domain-containing protein</fullName>
    </recommendedName>
</protein>
<organism evidence="2 3">
    <name type="scientific">Aliterella atlantica CENA595</name>
    <dbReference type="NCBI Taxonomy" id="1618023"/>
    <lineage>
        <taxon>Bacteria</taxon>
        <taxon>Bacillati</taxon>
        <taxon>Cyanobacteriota</taxon>
        <taxon>Cyanophyceae</taxon>
        <taxon>Chroococcidiopsidales</taxon>
        <taxon>Aliterellaceae</taxon>
        <taxon>Aliterella</taxon>
    </lineage>
</organism>
<comment type="caution">
    <text evidence="2">The sequence shown here is derived from an EMBL/GenBank/DDBJ whole genome shotgun (WGS) entry which is preliminary data.</text>
</comment>
<dbReference type="EMBL" id="JYON01000004">
    <property type="protein sequence ID" value="KJH72562.1"/>
    <property type="molecule type" value="Genomic_DNA"/>
</dbReference>
<dbReference type="OrthoDB" id="9812327at2"/>
<evidence type="ECO:0000313" key="3">
    <source>
        <dbReference type="Proteomes" id="UP000032452"/>
    </source>
</evidence>
<evidence type="ECO:0000313" key="2">
    <source>
        <dbReference type="EMBL" id="KJH72562.1"/>
    </source>
</evidence>
<feature type="domain" description="Glycosyltransferase 2-like" evidence="1">
    <location>
        <begin position="6"/>
        <end position="130"/>
    </location>
</feature>
<dbReference type="InterPro" id="IPR050834">
    <property type="entry name" value="Glycosyltransf_2"/>
</dbReference>
<reference evidence="2 3" key="1">
    <citation type="submission" date="2015-02" db="EMBL/GenBank/DDBJ databases">
        <title>Draft genome of a novel marine cyanobacterium (Chroococcales) isolated from South Atlantic Ocean.</title>
        <authorList>
            <person name="Rigonato J."/>
            <person name="Alvarenga D.O."/>
            <person name="Branco L.H."/>
            <person name="Varani A.M."/>
            <person name="Brandini F.P."/>
            <person name="Fiore M.F."/>
        </authorList>
    </citation>
    <scope>NUCLEOTIDE SEQUENCE [LARGE SCALE GENOMIC DNA]</scope>
    <source>
        <strain evidence="2 3">CENA595</strain>
    </source>
</reference>
<proteinExistence type="predicted"/>
<dbReference type="Gene3D" id="3.90.550.10">
    <property type="entry name" value="Spore Coat Polysaccharide Biosynthesis Protein SpsA, Chain A"/>
    <property type="match status" value="1"/>
</dbReference>
<dbReference type="InterPro" id="IPR001173">
    <property type="entry name" value="Glyco_trans_2-like"/>
</dbReference>
<dbReference type="PANTHER" id="PTHR43685">
    <property type="entry name" value="GLYCOSYLTRANSFERASE"/>
    <property type="match status" value="1"/>
</dbReference>
<gene>
    <name evidence="2" type="ORF">UH38_05395</name>
</gene>
<dbReference type="STRING" id="1618023.UH38_05395"/>
<accession>A0A0D8ZVZ3</accession>
<name>A0A0D8ZVZ3_9CYAN</name>
<dbReference type="RefSeq" id="WP_045053621.1">
    <property type="nucleotide sequence ID" value="NZ_CAWMDP010000026.1"/>
</dbReference>
<evidence type="ECO:0000259" key="1">
    <source>
        <dbReference type="Pfam" id="PF00535"/>
    </source>
</evidence>
<dbReference type="Pfam" id="PF00535">
    <property type="entry name" value="Glycos_transf_2"/>
    <property type="match status" value="1"/>
</dbReference>
<sequence>MSLVTIGLPVYNAMPFLPETIDSLLRQTYSDFQVLAIDDGSTDDSLDYLKSIQDSRFKIITQSNRGLTATLNRMLAEVETPWLVRQDADDIAYPNRIELIAESINKYPDAGMFYSYAKYYQNAESFGTFRTTKASPDVLTSLTKAGYLLAICHPTAALNVAKAKDVGGYRFDLHIEDIDLWWRMALLHEIRLIPEETVGFRLNTNSVSSSNLREQSTNTLYVQYLLISHLWDLQPLPYELVKEQLIMLLDNKKLNFRTNMRMTNIHLGKKAYAGAIKYGIGALLSSPQDFLERLTYELGNKDIAVNGEDPKLFAANCSSLWQEKVKNLCFALAN</sequence>
<dbReference type="Proteomes" id="UP000032452">
    <property type="component" value="Unassembled WGS sequence"/>
</dbReference>
<dbReference type="AlphaFoldDB" id="A0A0D8ZVZ3"/>
<dbReference type="PANTHER" id="PTHR43685:SF2">
    <property type="entry name" value="GLYCOSYLTRANSFERASE 2-LIKE DOMAIN-CONTAINING PROTEIN"/>
    <property type="match status" value="1"/>
</dbReference>
<keyword evidence="3" id="KW-1185">Reference proteome</keyword>
<dbReference type="InterPro" id="IPR029044">
    <property type="entry name" value="Nucleotide-diphossugar_trans"/>
</dbReference>